<protein>
    <submittedName>
        <fullName evidence="1">Serine/threonine protein phosphatase</fullName>
    </submittedName>
</protein>
<comment type="caution">
    <text evidence="1">The sequence shown here is derived from an EMBL/GenBank/DDBJ whole genome shotgun (WGS) entry which is preliminary data.</text>
</comment>
<dbReference type="SUPFAM" id="SSF56300">
    <property type="entry name" value="Metallo-dependent phosphatases"/>
    <property type="match status" value="1"/>
</dbReference>
<reference evidence="1" key="1">
    <citation type="journal article" date="2014" name="Int. J. Syst. Evol. Microbiol.">
        <title>Complete genome of a new Firmicutes species belonging to the dominant human colonic microbiota ('Ruminococcus bicirculans') reveals two chromosomes and a selective capacity to utilize plant glucans.</title>
        <authorList>
            <consortium name="NISC Comparative Sequencing Program"/>
            <person name="Wegmann U."/>
            <person name="Louis P."/>
            <person name="Goesmann A."/>
            <person name="Henrissat B."/>
            <person name="Duncan S.H."/>
            <person name="Flint H.J."/>
        </authorList>
    </citation>
    <scope>NUCLEOTIDE SEQUENCE</scope>
    <source>
        <strain evidence="1">NBRC 103408</strain>
    </source>
</reference>
<keyword evidence="2" id="KW-1185">Reference proteome</keyword>
<organism evidence="1 2">
    <name type="scientific">Sneathiella chinensis</name>
    <dbReference type="NCBI Taxonomy" id="349750"/>
    <lineage>
        <taxon>Bacteria</taxon>
        <taxon>Pseudomonadati</taxon>
        <taxon>Pseudomonadota</taxon>
        <taxon>Alphaproteobacteria</taxon>
        <taxon>Sneathiellales</taxon>
        <taxon>Sneathiellaceae</taxon>
        <taxon>Sneathiella</taxon>
    </lineage>
</organism>
<proteinExistence type="predicted"/>
<evidence type="ECO:0000313" key="2">
    <source>
        <dbReference type="Proteomes" id="UP001161409"/>
    </source>
</evidence>
<name>A0ABQ5U821_9PROT</name>
<accession>A0ABQ5U821</accession>
<evidence type="ECO:0000313" key="1">
    <source>
        <dbReference type="EMBL" id="GLQ08039.1"/>
    </source>
</evidence>
<gene>
    <name evidence="1" type="ORF">GCM10007924_32610</name>
</gene>
<dbReference type="InterPro" id="IPR029052">
    <property type="entry name" value="Metallo-depent_PP-like"/>
</dbReference>
<dbReference type="Proteomes" id="UP001161409">
    <property type="component" value="Unassembled WGS sequence"/>
</dbReference>
<dbReference type="EMBL" id="BSNF01000010">
    <property type="protein sequence ID" value="GLQ08039.1"/>
    <property type="molecule type" value="Genomic_DNA"/>
</dbReference>
<reference evidence="1" key="2">
    <citation type="submission" date="2023-01" db="EMBL/GenBank/DDBJ databases">
        <title>Draft genome sequence of Sneathiella chinensis strain NBRC 103408.</title>
        <authorList>
            <person name="Sun Q."/>
            <person name="Mori K."/>
        </authorList>
    </citation>
    <scope>NUCLEOTIDE SEQUENCE</scope>
    <source>
        <strain evidence="1">NBRC 103408</strain>
    </source>
</reference>
<dbReference type="Gene3D" id="3.60.21.10">
    <property type="match status" value="1"/>
</dbReference>
<sequence length="233" mass="26406">MLRKRWQQGDRLVYLGNYLGHGTNIKGVLDELLQFRIDRLTLPGMQPEDIVFLRGAQEEMWRKLLQIQLATEPSVVFDWMIEHGIGSTLEAYGESEQGVRGYFREGILATTRWTSRLRETIQSHPGHNDILISLRRAAYTEQGELLFVHAGIDPSRPVTEQSDTFWWGNGFFDKIDAPYSGFRKVIRGYDRDHSGVTETDFTVSLDSGCGFGGPLSAACFTLDGEIDDLISTR</sequence>